<dbReference type="Proteomes" id="UP001152885">
    <property type="component" value="Unassembled WGS sequence"/>
</dbReference>
<sequence>MFRHFTRTYATYKRFNNTTKSVNYYNLLHSRKTLYVGGGLIGFYIYNLHEAPYTHRRRFIWVPFWLGEKIGDYTYKQIMYQYGSQILPHSNPLYSKVSNVMNKLLQVSLNSEETHQKQFLKNLNWEINIINNDSLPPNAFILPNGKIFIFSSILRICQNDDGLATVLSHELSHQLAQHSNEQLSSQPIYMALSTILYTLTGVSWFNDLLINGVLTMPASREMESEADHIGCEILARACFDPKQSIYFWQRMNQAEKRLGGEANARLEWFSSHPATSRRIADIESWMPKLEQIKADSNCHSFYQFDEFHRNFFKRT</sequence>
<dbReference type="GO" id="GO:0034982">
    <property type="term" value="P:mitochondrial protein processing"/>
    <property type="evidence" value="ECO:0007669"/>
    <property type="project" value="TreeGrafter"/>
</dbReference>
<comment type="cofactor">
    <cofactor evidence="6">
        <name>Zn(2+)</name>
        <dbReference type="ChEBI" id="CHEBI:29105"/>
    </cofactor>
    <text evidence="6">Binds 1 zinc ion per subunit.</text>
</comment>
<keyword evidence="3 6" id="KW-0378">Hydrolase</keyword>
<reference evidence="8" key="1">
    <citation type="submission" date="2022-12" db="EMBL/GenBank/DDBJ databases">
        <authorList>
            <person name="Brejova B."/>
        </authorList>
    </citation>
    <scope>NUCLEOTIDE SEQUENCE</scope>
</reference>
<gene>
    <name evidence="8" type="ORF">CANVERA_P3610</name>
</gene>
<dbReference type="GO" id="GO:0004222">
    <property type="term" value="F:metalloendopeptidase activity"/>
    <property type="evidence" value="ECO:0007669"/>
    <property type="project" value="InterPro"/>
</dbReference>
<dbReference type="AlphaFoldDB" id="A0A9W4TX86"/>
<evidence type="ECO:0000259" key="7">
    <source>
        <dbReference type="Pfam" id="PF01435"/>
    </source>
</evidence>
<evidence type="ECO:0000256" key="6">
    <source>
        <dbReference type="RuleBase" id="RU003983"/>
    </source>
</evidence>
<proteinExistence type="inferred from homology"/>
<protein>
    <recommendedName>
        <fullName evidence="7">Peptidase M48 domain-containing protein</fullName>
    </recommendedName>
</protein>
<dbReference type="OrthoDB" id="7464992at2759"/>
<evidence type="ECO:0000256" key="3">
    <source>
        <dbReference type="ARBA" id="ARBA00022801"/>
    </source>
</evidence>
<keyword evidence="9" id="KW-1185">Reference proteome</keyword>
<comment type="similarity">
    <text evidence="6">Belongs to the peptidase M48 family.</text>
</comment>
<accession>A0A9W4TX86</accession>
<keyword evidence="2" id="KW-0479">Metal-binding</keyword>
<organism evidence="8 9">
    <name type="scientific">Candida verbasci</name>
    <dbReference type="NCBI Taxonomy" id="1227364"/>
    <lineage>
        <taxon>Eukaryota</taxon>
        <taxon>Fungi</taxon>
        <taxon>Dikarya</taxon>
        <taxon>Ascomycota</taxon>
        <taxon>Saccharomycotina</taxon>
        <taxon>Pichiomycetes</taxon>
        <taxon>Debaryomycetaceae</taxon>
        <taxon>Candida/Lodderomyces clade</taxon>
        <taxon>Candida</taxon>
    </lineage>
</organism>
<dbReference type="GO" id="GO:0005743">
    <property type="term" value="C:mitochondrial inner membrane"/>
    <property type="evidence" value="ECO:0007669"/>
    <property type="project" value="TreeGrafter"/>
</dbReference>
<dbReference type="GO" id="GO:0006515">
    <property type="term" value="P:protein quality control for misfolded or incompletely synthesized proteins"/>
    <property type="evidence" value="ECO:0007669"/>
    <property type="project" value="TreeGrafter"/>
</dbReference>
<dbReference type="GO" id="GO:0046872">
    <property type="term" value="F:metal ion binding"/>
    <property type="evidence" value="ECO:0007669"/>
    <property type="project" value="UniProtKB-KW"/>
</dbReference>
<dbReference type="PANTHER" id="PTHR22726:SF1">
    <property type="entry name" value="METALLOENDOPEPTIDASE OMA1, MITOCHONDRIAL"/>
    <property type="match status" value="1"/>
</dbReference>
<dbReference type="InterPro" id="IPR001915">
    <property type="entry name" value="Peptidase_M48"/>
</dbReference>
<evidence type="ECO:0000256" key="1">
    <source>
        <dbReference type="ARBA" id="ARBA00022670"/>
    </source>
</evidence>
<evidence type="ECO:0000256" key="2">
    <source>
        <dbReference type="ARBA" id="ARBA00022723"/>
    </source>
</evidence>
<comment type="caution">
    <text evidence="8">The sequence shown here is derived from an EMBL/GenBank/DDBJ whole genome shotgun (WGS) entry which is preliminary data.</text>
</comment>
<keyword evidence="5 6" id="KW-0482">Metalloprotease</keyword>
<keyword evidence="1 6" id="KW-0645">Protease</keyword>
<dbReference type="Pfam" id="PF01435">
    <property type="entry name" value="Peptidase_M48"/>
    <property type="match status" value="1"/>
</dbReference>
<dbReference type="PANTHER" id="PTHR22726">
    <property type="entry name" value="METALLOENDOPEPTIDASE OMA1"/>
    <property type="match status" value="1"/>
</dbReference>
<evidence type="ECO:0000256" key="5">
    <source>
        <dbReference type="ARBA" id="ARBA00023049"/>
    </source>
</evidence>
<evidence type="ECO:0000313" key="8">
    <source>
        <dbReference type="EMBL" id="CAI5759101.1"/>
    </source>
</evidence>
<keyword evidence="4 6" id="KW-0862">Zinc</keyword>
<evidence type="ECO:0000256" key="4">
    <source>
        <dbReference type="ARBA" id="ARBA00022833"/>
    </source>
</evidence>
<name>A0A9W4TX86_9ASCO</name>
<dbReference type="InterPro" id="IPR051156">
    <property type="entry name" value="Mito/Outer_Membr_Metalloprot"/>
</dbReference>
<evidence type="ECO:0000313" key="9">
    <source>
        <dbReference type="Proteomes" id="UP001152885"/>
    </source>
</evidence>
<dbReference type="CDD" id="cd07331">
    <property type="entry name" value="M48C_Oma1_like"/>
    <property type="match status" value="1"/>
</dbReference>
<dbReference type="Gene3D" id="3.30.2010.10">
    <property type="entry name" value="Metalloproteases ('zincins'), catalytic domain"/>
    <property type="match status" value="1"/>
</dbReference>
<dbReference type="EMBL" id="CANTUO010000004">
    <property type="protein sequence ID" value="CAI5759101.1"/>
    <property type="molecule type" value="Genomic_DNA"/>
</dbReference>
<feature type="domain" description="Peptidase M48" evidence="7">
    <location>
        <begin position="115"/>
        <end position="285"/>
    </location>
</feature>